<accession>A0A452ZWB8</accession>
<dbReference type="InterPro" id="IPR050168">
    <property type="entry name" value="AAA_ATPase_domain"/>
</dbReference>
<dbReference type="SUPFAM" id="SSF52540">
    <property type="entry name" value="P-loop containing nucleoside triphosphate hydrolases"/>
    <property type="match status" value="1"/>
</dbReference>
<dbReference type="GO" id="GO:0016558">
    <property type="term" value="P:protein import into peroxisome matrix"/>
    <property type="evidence" value="ECO:0007669"/>
    <property type="project" value="TreeGrafter"/>
</dbReference>
<dbReference type="GO" id="GO:0005524">
    <property type="term" value="F:ATP binding"/>
    <property type="evidence" value="ECO:0007669"/>
    <property type="project" value="InterPro"/>
</dbReference>
<dbReference type="InterPro" id="IPR027417">
    <property type="entry name" value="P-loop_NTPase"/>
</dbReference>
<evidence type="ECO:0000259" key="1">
    <source>
        <dbReference type="Pfam" id="PF00004"/>
    </source>
</evidence>
<sequence>MTSPLLLLELKNIFHNYLNKSILSSITDFLIPRSKEISSTSATLCLYEVYCSKLLKRSGVLLYGPPGTGKTLLAKAVATEWSLNFLSVKGPELINMYVGESERNIRDIFEKARSARP</sequence>
<name>A0A452ZWB8_AEGTS</name>
<organism evidence="2 3">
    <name type="scientific">Aegilops tauschii subsp. strangulata</name>
    <name type="common">Goatgrass</name>
    <dbReference type="NCBI Taxonomy" id="200361"/>
    <lineage>
        <taxon>Eukaryota</taxon>
        <taxon>Viridiplantae</taxon>
        <taxon>Streptophyta</taxon>
        <taxon>Embryophyta</taxon>
        <taxon>Tracheophyta</taxon>
        <taxon>Spermatophyta</taxon>
        <taxon>Magnoliopsida</taxon>
        <taxon>Liliopsida</taxon>
        <taxon>Poales</taxon>
        <taxon>Poaceae</taxon>
        <taxon>BOP clade</taxon>
        <taxon>Pooideae</taxon>
        <taxon>Triticodae</taxon>
        <taxon>Triticeae</taxon>
        <taxon>Triticinae</taxon>
        <taxon>Aegilops</taxon>
    </lineage>
</organism>
<dbReference type="GO" id="GO:0005778">
    <property type="term" value="C:peroxisomal membrane"/>
    <property type="evidence" value="ECO:0007669"/>
    <property type="project" value="TreeGrafter"/>
</dbReference>
<dbReference type="Pfam" id="PF00004">
    <property type="entry name" value="AAA"/>
    <property type="match status" value="1"/>
</dbReference>
<evidence type="ECO:0000313" key="3">
    <source>
        <dbReference type="Proteomes" id="UP000015105"/>
    </source>
</evidence>
<reference evidence="3" key="2">
    <citation type="journal article" date="2017" name="Nat. Plants">
        <title>The Aegilops tauschii genome reveals multiple impacts of transposons.</title>
        <authorList>
            <person name="Zhao G."/>
            <person name="Zou C."/>
            <person name="Li K."/>
            <person name="Wang K."/>
            <person name="Li T."/>
            <person name="Gao L."/>
            <person name="Zhang X."/>
            <person name="Wang H."/>
            <person name="Yang Z."/>
            <person name="Liu X."/>
            <person name="Jiang W."/>
            <person name="Mao L."/>
            <person name="Kong X."/>
            <person name="Jiao Y."/>
            <person name="Jia J."/>
        </authorList>
    </citation>
    <scope>NUCLEOTIDE SEQUENCE [LARGE SCALE GENOMIC DNA]</scope>
    <source>
        <strain evidence="3">cv. AL8/78</strain>
    </source>
</reference>
<dbReference type="Gene3D" id="3.40.50.300">
    <property type="entry name" value="P-loop containing nucleotide triphosphate hydrolases"/>
    <property type="match status" value="1"/>
</dbReference>
<reference evidence="2" key="5">
    <citation type="journal article" date="2021" name="G3 (Bethesda)">
        <title>Aegilops tauschii genome assembly Aet v5.0 features greater sequence contiguity and improved annotation.</title>
        <authorList>
            <person name="Wang L."/>
            <person name="Zhu T."/>
            <person name="Rodriguez J.C."/>
            <person name="Deal K.R."/>
            <person name="Dubcovsky J."/>
            <person name="McGuire P.E."/>
            <person name="Lux T."/>
            <person name="Spannagl M."/>
            <person name="Mayer K.F.X."/>
            <person name="Baldrich P."/>
            <person name="Meyers B.C."/>
            <person name="Huo N."/>
            <person name="Gu Y.Q."/>
            <person name="Zhou H."/>
            <person name="Devos K.M."/>
            <person name="Bennetzen J.L."/>
            <person name="Unver T."/>
            <person name="Budak H."/>
            <person name="Gulick P.J."/>
            <person name="Galiba G."/>
            <person name="Kalapos B."/>
            <person name="Nelson D.R."/>
            <person name="Li P."/>
            <person name="You F.M."/>
            <person name="Luo M.C."/>
            <person name="Dvorak J."/>
        </authorList>
    </citation>
    <scope>NUCLEOTIDE SEQUENCE [LARGE SCALE GENOMIC DNA]</scope>
    <source>
        <strain evidence="2">cv. AL8/78</strain>
    </source>
</reference>
<dbReference type="PANTHER" id="PTHR23077">
    <property type="entry name" value="AAA-FAMILY ATPASE"/>
    <property type="match status" value="1"/>
</dbReference>
<dbReference type="Gramene" id="AET1Gv20948800.1">
    <property type="protein sequence ID" value="AET1Gv20948800.1"/>
    <property type="gene ID" value="AET1Gv20948800"/>
</dbReference>
<reference evidence="2" key="4">
    <citation type="submission" date="2019-03" db="UniProtKB">
        <authorList>
            <consortium name="EnsemblPlants"/>
        </authorList>
    </citation>
    <scope>IDENTIFICATION</scope>
</reference>
<evidence type="ECO:0000313" key="2">
    <source>
        <dbReference type="EnsemblPlants" id="AET1Gv20948800.1"/>
    </source>
</evidence>
<reference evidence="2" key="3">
    <citation type="journal article" date="2017" name="Nature">
        <title>Genome sequence of the progenitor of the wheat D genome Aegilops tauschii.</title>
        <authorList>
            <person name="Luo M.C."/>
            <person name="Gu Y.Q."/>
            <person name="Puiu D."/>
            <person name="Wang H."/>
            <person name="Twardziok S.O."/>
            <person name="Deal K.R."/>
            <person name="Huo N."/>
            <person name="Zhu T."/>
            <person name="Wang L."/>
            <person name="Wang Y."/>
            <person name="McGuire P.E."/>
            <person name="Liu S."/>
            <person name="Long H."/>
            <person name="Ramasamy R.K."/>
            <person name="Rodriguez J.C."/>
            <person name="Van S.L."/>
            <person name="Yuan L."/>
            <person name="Wang Z."/>
            <person name="Xia Z."/>
            <person name="Xiao L."/>
            <person name="Anderson O.D."/>
            <person name="Ouyang S."/>
            <person name="Liang Y."/>
            <person name="Zimin A.V."/>
            <person name="Pertea G."/>
            <person name="Qi P."/>
            <person name="Bennetzen J.L."/>
            <person name="Dai X."/>
            <person name="Dawson M.W."/>
            <person name="Muller H.G."/>
            <person name="Kugler K."/>
            <person name="Rivarola-Duarte L."/>
            <person name="Spannagl M."/>
            <person name="Mayer K.F.X."/>
            <person name="Lu F.H."/>
            <person name="Bevan M.W."/>
            <person name="Leroy P."/>
            <person name="Li P."/>
            <person name="You F.M."/>
            <person name="Sun Q."/>
            <person name="Liu Z."/>
            <person name="Lyons E."/>
            <person name="Wicker T."/>
            <person name="Salzberg S.L."/>
            <person name="Devos K.M."/>
            <person name="Dvorak J."/>
        </authorList>
    </citation>
    <scope>NUCLEOTIDE SEQUENCE [LARGE SCALE GENOMIC DNA]</scope>
    <source>
        <strain evidence="2">cv. AL8/78</strain>
    </source>
</reference>
<dbReference type="PANTHER" id="PTHR23077:SF9">
    <property type="entry name" value="PEROXISOMAL ATPASE PEX6"/>
    <property type="match status" value="1"/>
</dbReference>
<proteinExistence type="predicted"/>
<dbReference type="EnsemblPlants" id="AET1Gv20948800.1">
    <property type="protein sequence ID" value="AET1Gv20948800.1"/>
    <property type="gene ID" value="AET1Gv20948800"/>
</dbReference>
<reference evidence="3" key="1">
    <citation type="journal article" date="2014" name="Science">
        <title>Ancient hybridizations among the ancestral genomes of bread wheat.</title>
        <authorList>
            <consortium name="International Wheat Genome Sequencing Consortium,"/>
            <person name="Marcussen T."/>
            <person name="Sandve S.R."/>
            <person name="Heier L."/>
            <person name="Spannagl M."/>
            <person name="Pfeifer M."/>
            <person name="Jakobsen K.S."/>
            <person name="Wulff B.B."/>
            <person name="Steuernagel B."/>
            <person name="Mayer K.F."/>
            <person name="Olsen O.A."/>
        </authorList>
    </citation>
    <scope>NUCLEOTIDE SEQUENCE [LARGE SCALE GENOMIC DNA]</scope>
    <source>
        <strain evidence="3">cv. AL8/78</strain>
    </source>
</reference>
<dbReference type="Proteomes" id="UP000015105">
    <property type="component" value="Chromosome 1D"/>
</dbReference>
<dbReference type="AlphaFoldDB" id="A0A452ZWB8"/>
<dbReference type="GO" id="GO:0016887">
    <property type="term" value="F:ATP hydrolysis activity"/>
    <property type="evidence" value="ECO:0007669"/>
    <property type="project" value="InterPro"/>
</dbReference>
<protein>
    <recommendedName>
        <fullName evidence="1">ATPase AAA-type core domain-containing protein</fullName>
    </recommendedName>
</protein>
<dbReference type="GO" id="GO:0005829">
    <property type="term" value="C:cytosol"/>
    <property type="evidence" value="ECO:0007669"/>
    <property type="project" value="TreeGrafter"/>
</dbReference>
<keyword evidence="3" id="KW-1185">Reference proteome</keyword>
<feature type="domain" description="ATPase AAA-type core" evidence="1">
    <location>
        <begin position="60"/>
        <end position="116"/>
    </location>
</feature>
<dbReference type="InterPro" id="IPR003959">
    <property type="entry name" value="ATPase_AAA_core"/>
</dbReference>